<sequence length="62" mass="6381">MQSSKGLLPPPPSGTTGARGRSAPPRAPFSPSKPALTFDLTNVAGDFEPKPATLVDELPDPP</sequence>
<evidence type="ECO:0000313" key="3">
    <source>
        <dbReference type="Proteomes" id="UP000838756"/>
    </source>
</evidence>
<gene>
    <name evidence="2" type="primary">jg22202</name>
    <name evidence="2" type="ORF">PAEG_LOCUS605</name>
</gene>
<comment type="caution">
    <text evidence="2">The sequence shown here is derived from an EMBL/GenBank/DDBJ whole genome shotgun (WGS) entry which is preliminary data.</text>
</comment>
<proteinExistence type="predicted"/>
<feature type="compositionally biased region" description="Low complexity" evidence="1">
    <location>
        <begin position="14"/>
        <end position="35"/>
    </location>
</feature>
<feature type="non-terminal residue" evidence="2">
    <location>
        <position position="1"/>
    </location>
</feature>
<organism evidence="2 3">
    <name type="scientific">Pararge aegeria aegeria</name>
    <dbReference type="NCBI Taxonomy" id="348720"/>
    <lineage>
        <taxon>Eukaryota</taxon>
        <taxon>Metazoa</taxon>
        <taxon>Ecdysozoa</taxon>
        <taxon>Arthropoda</taxon>
        <taxon>Hexapoda</taxon>
        <taxon>Insecta</taxon>
        <taxon>Pterygota</taxon>
        <taxon>Neoptera</taxon>
        <taxon>Endopterygota</taxon>
        <taxon>Lepidoptera</taxon>
        <taxon>Glossata</taxon>
        <taxon>Ditrysia</taxon>
        <taxon>Papilionoidea</taxon>
        <taxon>Nymphalidae</taxon>
        <taxon>Satyrinae</taxon>
        <taxon>Satyrini</taxon>
        <taxon>Parargina</taxon>
        <taxon>Pararge</taxon>
    </lineage>
</organism>
<evidence type="ECO:0000313" key="2">
    <source>
        <dbReference type="EMBL" id="CAH2207988.1"/>
    </source>
</evidence>
<feature type="region of interest" description="Disordered" evidence="1">
    <location>
        <begin position="1"/>
        <end position="37"/>
    </location>
</feature>
<dbReference type="Proteomes" id="UP000838756">
    <property type="component" value="Unassembled WGS sequence"/>
</dbReference>
<protein>
    <submittedName>
        <fullName evidence="2">Jg22202 protein</fullName>
    </submittedName>
</protein>
<reference evidence="2" key="1">
    <citation type="submission" date="2022-03" db="EMBL/GenBank/DDBJ databases">
        <authorList>
            <person name="Lindestad O."/>
        </authorList>
    </citation>
    <scope>NUCLEOTIDE SEQUENCE</scope>
</reference>
<keyword evidence="3" id="KW-1185">Reference proteome</keyword>
<name>A0A8S4QEB1_9NEOP</name>
<dbReference type="AlphaFoldDB" id="A0A8S4QEB1"/>
<dbReference type="EMBL" id="CAKXAJ010001864">
    <property type="protein sequence ID" value="CAH2207988.1"/>
    <property type="molecule type" value="Genomic_DNA"/>
</dbReference>
<accession>A0A8S4QEB1</accession>
<evidence type="ECO:0000256" key="1">
    <source>
        <dbReference type="SAM" id="MobiDB-lite"/>
    </source>
</evidence>